<proteinExistence type="predicted"/>
<accession>A0A222DZE1</accession>
<keyword evidence="1" id="KW-0378">Hydrolase</keyword>
<dbReference type="Proteomes" id="UP000203589">
    <property type="component" value="Chromosome"/>
</dbReference>
<dbReference type="Gene3D" id="1.10.150.240">
    <property type="entry name" value="Putative phosphatase, domain 2"/>
    <property type="match status" value="1"/>
</dbReference>
<dbReference type="InterPro" id="IPR023198">
    <property type="entry name" value="PGP-like_dom2"/>
</dbReference>
<dbReference type="CDD" id="cd07505">
    <property type="entry name" value="HAD_BPGM-like"/>
    <property type="match status" value="1"/>
</dbReference>
<dbReference type="EMBL" id="CP022540">
    <property type="protein sequence ID" value="ASP19071.1"/>
    <property type="molecule type" value="Genomic_DNA"/>
</dbReference>
<dbReference type="PANTHER" id="PTHR18901:SF38">
    <property type="entry name" value="PSEUDOURIDINE-5'-PHOSPHATASE"/>
    <property type="match status" value="1"/>
</dbReference>
<dbReference type="SFLD" id="SFLDS00003">
    <property type="entry name" value="Haloacid_Dehalogenase"/>
    <property type="match status" value="1"/>
</dbReference>
<dbReference type="PANTHER" id="PTHR18901">
    <property type="entry name" value="2-DEOXYGLUCOSE-6-PHOSPHATE PHOSPHATASE 2"/>
    <property type="match status" value="1"/>
</dbReference>
<protein>
    <submittedName>
        <fullName evidence="1">Phosphorylated carbohydrates phosphatase</fullName>
        <ecNumber evidence="1">3.1.3.-</ecNumber>
    </submittedName>
</protein>
<dbReference type="InterPro" id="IPR023214">
    <property type="entry name" value="HAD_sf"/>
</dbReference>
<dbReference type="SFLD" id="SFLDG01129">
    <property type="entry name" value="C1.5:_HAD__Beta-PGM__Phosphata"/>
    <property type="match status" value="1"/>
</dbReference>
<dbReference type="NCBIfam" id="TIGR01509">
    <property type="entry name" value="HAD-SF-IA-v3"/>
    <property type="match status" value="1"/>
</dbReference>
<dbReference type="OrthoDB" id="9782449at2"/>
<organism evidence="1 2">
    <name type="scientific">Antarctobacter heliothermus</name>
    <dbReference type="NCBI Taxonomy" id="74033"/>
    <lineage>
        <taxon>Bacteria</taxon>
        <taxon>Pseudomonadati</taxon>
        <taxon>Pseudomonadota</taxon>
        <taxon>Alphaproteobacteria</taxon>
        <taxon>Rhodobacterales</taxon>
        <taxon>Roseobacteraceae</taxon>
        <taxon>Antarctobacter</taxon>
    </lineage>
</organism>
<evidence type="ECO:0000313" key="2">
    <source>
        <dbReference type="Proteomes" id="UP000203589"/>
    </source>
</evidence>
<dbReference type="RefSeq" id="WP_094033373.1">
    <property type="nucleotide sequence ID" value="NZ_CP022540.1"/>
</dbReference>
<dbReference type="GO" id="GO:0016787">
    <property type="term" value="F:hydrolase activity"/>
    <property type="evidence" value="ECO:0007669"/>
    <property type="project" value="UniProtKB-KW"/>
</dbReference>
<keyword evidence="2" id="KW-1185">Reference proteome</keyword>
<dbReference type="EC" id="3.1.3.-" evidence="1"/>
<reference evidence="1 2" key="1">
    <citation type="submission" date="2017-07" db="EMBL/GenBank/DDBJ databases">
        <title>Genome Sequence of Antarctobacter heliothermus Strain SMS3 Isolated from a culture of the Diatom Skeletonema marinoi.</title>
        <authorList>
            <person name="Topel M."/>
            <person name="Pinder M.I.M."/>
            <person name="Johansson O.N."/>
            <person name="Kourtchenko O."/>
            <person name="Godhe A."/>
            <person name="Clarke A.K."/>
        </authorList>
    </citation>
    <scope>NUCLEOTIDE SEQUENCE [LARGE SCALE GENOMIC DNA]</scope>
    <source>
        <strain evidence="1 2">SMS3</strain>
    </source>
</reference>
<dbReference type="Pfam" id="PF00702">
    <property type="entry name" value="Hydrolase"/>
    <property type="match status" value="1"/>
</dbReference>
<dbReference type="PRINTS" id="PR00413">
    <property type="entry name" value="HADHALOGNASE"/>
</dbReference>
<dbReference type="AlphaFoldDB" id="A0A222DZE1"/>
<dbReference type="InterPro" id="IPR036412">
    <property type="entry name" value="HAD-like_sf"/>
</dbReference>
<name>A0A222DZE1_9RHOB</name>
<gene>
    <name evidence="1" type="ORF">ANTHELSMS3_00347</name>
</gene>
<dbReference type="InterPro" id="IPR006439">
    <property type="entry name" value="HAD-SF_hydro_IA"/>
</dbReference>
<dbReference type="KEGG" id="aht:ANTHELSMS3_00347"/>
<sequence length="212" mass="22475">MPYDAVIFDLDGTLLDTERLAFVSGQRALARHGLTLTEPLFLSLVGIDSVTGRAILKDHFGDHDFDAIDADWQAEDRQLAEAGIPHKPGAVALLTQLAAQGTPKAIATSSRRTGAEHKLAKSALAVHFDVVVTRDCVTLAKPAPEPFLLAAQRLGVDPRRCLAFEDSNTGAKAAFAAGMTVVQVADLVRPTGQHAHHLADDLLSGAEMAGLL</sequence>
<dbReference type="Gene3D" id="3.40.50.1000">
    <property type="entry name" value="HAD superfamily/HAD-like"/>
    <property type="match status" value="1"/>
</dbReference>
<dbReference type="SUPFAM" id="SSF56784">
    <property type="entry name" value="HAD-like"/>
    <property type="match status" value="1"/>
</dbReference>
<evidence type="ECO:0000313" key="1">
    <source>
        <dbReference type="EMBL" id="ASP19071.1"/>
    </source>
</evidence>